<reference evidence="3 4" key="1">
    <citation type="submission" date="2023-07" db="EMBL/GenBank/DDBJ databases">
        <title>Micromonospora profundi TRM 95458 converts glycerol to a new osmotic compound.</title>
        <authorList>
            <person name="Lu D."/>
        </authorList>
    </citation>
    <scope>NUCLEOTIDE SEQUENCE [LARGE SCALE GENOMIC DNA]</scope>
    <source>
        <strain evidence="3 4">TRM95458</strain>
    </source>
</reference>
<dbReference type="Pfam" id="PF12867">
    <property type="entry name" value="DinB_2"/>
    <property type="match status" value="1"/>
</dbReference>
<accession>A0AAJ6HMQ2</accession>
<name>A0AAJ6HMQ2_9ACTN</name>
<evidence type="ECO:0000259" key="2">
    <source>
        <dbReference type="Pfam" id="PF12867"/>
    </source>
</evidence>
<evidence type="ECO:0000256" key="1">
    <source>
        <dbReference type="SAM" id="MobiDB-lite"/>
    </source>
</evidence>
<dbReference type="Proteomes" id="UP001235874">
    <property type="component" value="Chromosome"/>
</dbReference>
<proteinExistence type="predicted"/>
<dbReference type="RefSeq" id="WP_306271230.1">
    <property type="nucleotide sequence ID" value="NZ_CP130472.1"/>
</dbReference>
<dbReference type="InterPro" id="IPR024775">
    <property type="entry name" value="DinB-like"/>
</dbReference>
<evidence type="ECO:0000313" key="3">
    <source>
        <dbReference type="EMBL" id="WLS43760.1"/>
    </source>
</evidence>
<dbReference type="KEGG" id="mprn:Q3V37_20400"/>
<dbReference type="AlphaFoldDB" id="A0AAJ6HMQ2"/>
<organism evidence="3 4">
    <name type="scientific">Micromonospora profundi</name>
    <dbReference type="NCBI Taxonomy" id="1420889"/>
    <lineage>
        <taxon>Bacteria</taxon>
        <taxon>Bacillati</taxon>
        <taxon>Actinomycetota</taxon>
        <taxon>Actinomycetes</taxon>
        <taxon>Micromonosporales</taxon>
        <taxon>Micromonosporaceae</taxon>
        <taxon>Micromonospora</taxon>
    </lineage>
</organism>
<gene>
    <name evidence="3" type="ORF">Q3V37_20400</name>
</gene>
<protein>
    <submittedName>
        <fullName evidence="3">DinB family protein</fullName>
    </submittedName>
</protein>
<keyword evidence="4" id="KW-1185">Reference proteome</keyword>
<sequence>MGQGEYATFVDRDLRGARFHRSTLAGAVMRGVDVNGLDIDAPWLADGTLLVNGVDVVPLVEAELNRRFPGRELRQATQPDALRTAWAATERAWAAATERATAMPEGAVHVSVDGEWSFAQTLRHLAFAADAWLGKTILRRPQPFHPFGQPHTEYATDGFDMSVFATEQPSFTEVLRLRAERQTMVRGFLATVTPELLAEPRPTPWSPDHEEPVVHCLHVIFDEEWQHLRFALRDLDTQSREPSAAHRDRQVTATID</sequence>
<dbReference type="Gene3D" id="1.20.120.450">
    <property type="entry name" value="dinb family like domain"/>
    <property type="match status" value="1"/>
</dbReference>
<dbReference type="EMBL" id="CP130472">
    <property type="protein sequence ID" value="WLS43760.1"/>
    <property type="molecule type" value="Genomic_DNA"/>
</dbReference>
<evidence type="ECO:0000313" key="4">
    <source>
        <dbReference type="Proteomes" id="UP001235874"/>
    </source>
</evidence>
<dbReference type="SUPFAM" id="SSF109854">
    <property type="entry name" value="DinB/YfiT-like putative metalloenzymes"/>
    <property type="match status" value="1"/>
</dbReference>
<feature type="compositionally biased region" description="Basic and acidic residues" evidence="1">
    <location>
        <begin position="237"/>
        <end position="250"/>
    </location>
</feature>
<dbReference type="InterPro" id="IPR034660">
    <property type="entry name" value="DinB/YfiT-like"/>
</dbReference>
<feature type="region of interest" description="Disordered" evidence="1">
    <location>
        <begin position="237"/>
        <end position="256"/>
    </location>
</feature>
<feature type="domain" description="DinB-like" evidence="2">
    <location>
        <begin position="89"/>
        <end position="230"/>
    </location>
</feature>